<evidence type="ECO:0000313" key="7">
    <source>
        <dbReference type="EMBL" id="KAF2647177.1"/>
    </source>
</evidence>
<sequence length="498" mass="55636">MAPTKGPVFRVTGLPASQPDAELTALLEAAIHNSLTEEERSKQTVSIATAPSCYDDDEKVALVEFHGGAPAFLSELKDNPLGDWQVEMGDTDLSFDCHFFGFTQLYTQMPSMPVTADIIAITGLDGHAYGSWRGKGNLGRMWLRDFLSKDLPHCRTMIYGYNSKLSSRGVDTIMDYGWGLIEELKKVRHTEELRKRPLFFIAHSFGGIILAHCLVKAVQTNEDDHPTIASLHKATYGMLLFGIPHKGLLVDDIQKMLAGQDNHPRSMLLQQIRSKSDLLANQLVDFKNLIRDRKIASFYETGQTRQLEFDRESKRWKRTGDFVTAVDADSALLQLPEHMEEKIPLDADHSMIVKFDTRNTRGYTSARDKLRQFEQDAPRVVADRFFRPLIPRGLRRLTAVDDEVGDVGKVRAPLNLTPLSTIHIEVGSGELLAYELNDRYYIYIEDQRLCPKTKSLLLPSEAIKLGLVTSAAGSLVGSSVTSGMRCQPAGRENQGVEG</sequence>
<dbReference type="GO" id="GO:0005783">
    <property type="term" value="C:endoplasmic reticulum"/>
    <property type="evidence" value="ECO:0007669"/>
    <property type="project" value="UniProtKB-SubCell"/>
</dbReference>
<gene>
    <name evidence="7" type="ORF">K491DRAFT_772574</name>
</gene>
<keyword evidence="4" id="KW-0256">Endoplasmic reticulum</keyword>
<dbReference type="PANTHER" id="PTHR48182:SF2">
    <property type="entry name" value="PROTEIN SERAC1"/>
    <property type="match status" value="1"/>
</dbReference>
<evidence type="ECO:0000256" key="5">
    <source>
        <dbReference type="ARBA" id="ARBA00023128"/>
    </source>
</evidence>
<evidence type="ECO:0008006" key="9">
    <source>
        <dbReference type="Google" id="ProtNLM"/>
    </source>
</evidence>
<name>A0A6A6SJL4_9PLEO</name>
<protein>
    <recommendedName>
        <fullName evidence="9">DUF676 domain-containing protein</fullName>
    </recommendedName>
</protein>
<proteinExistence type="predicted"/>
<evidence type="ECO:0000313" key="8">
    <source>
        <dbReference type="Proteomes" id="UP000799324"/>
    </source>
</evidence>
<dbReference type="InterPro" id="IPR052374">
    <property type="entry name" value="SERAC1"/>
</dbReference>
<keyword evidence="6" id="KW-0472">Membrane</keyword>
<dbReference type="Proteomes" id="UP000799324">
    <property type="component" value="Unassembled WGS sequence"/>
</dbReference>
<accession>A0A6A6SJL4</accession>
<dbReference type="OrthoDB" id="1658288at2759"/>
<dbReference type="GO" id="GO:0005739">
    <property type="term" value="C:mitochondrion"/>
    <property type="evidence" value="ECO:0007669"/>
    <property type="project" value="UniProtKB-SubCell"/>
</dbReference>
<evidence type="ECO:0000256" key="2">
    <source>
        <dbReference type="ARBA" id="ARBA00004240"/>
    </source>
</evidence>
<comment type="subcellular location">
    <subcellularLocation>
        <location evidence="2">Endoplasmic reticulum</location>
    </subcellularLocation>
    <subcellularLocation>
        <location evidence="3">Membrane</location>
    </subcellularLocation>
    <subcellularLocation>
        <location evidence="1">Mitochondrion</location>
    </subcellularLocation>
</comment>
<evidence type="ECO:0000256" key="6">
    <source>
        <dbReference type="ARBA" id="ARBA00023136"/>
    </source>
</evidence>
<keyword evidence="8" id="KW-1185">Reference proteome</keyword>
<dbReference type="PANTHER" id="PTHR48182">
    <property type="entry name" value="PROTEIN SERAC1"/>
    <property type="match status" value="1"/>
</dbReference>
<reference evidence="7" key="1">
    <citation type="journal article" date="2020" name="Stud. Mycol.">
        <title>101 Dothideomycetes genomes: a test case for predicting lifestyles and emergence of pathogens.</title>
        <authorList>
            <person name="Haridas S."/>
            <person name="Albert R."/>
            <person name="Binder M."/>
            <person name="Bloem J."/>
            <person name="Labutti K."/>
            <person name="Salamov A."/>
            <person name="Andreopoulos B."/>
            <person name="Baker S."/>
            <person name="Barry K."/>
            <person name="Bills G."/>
            <person name="Bluhm B."/>
            <person name="Cannon C."/>
            <person name="Castanera R."/>
            <person name="Culley D."/>
            <person name="Daum C."/>
            <person name="Ezra D."/>
            <person name="Gonzalez J."/>
            <person name="Henrissat B."/>
            <person name="Kuo A."/>
            <person name="Liang C."/>
            <person name="Lipzen A."/>
            <person name="Lutzoni F."/>
            <person name="Magnuson J."/>
            <person name="Mondo S."/>
            <person name="Nolan M."/>
            <person name="Ohm R."/>
            <person name="Pangilinan J."/>
            <person name="Park H.-J."/>
            <person name="Ramirez L."/>
            <person name="Alfaro M."/>
            <person name="Sun H."/>
            <person name="Tritt A."/>
            <person name="Yoshinaga Y."/>
            <person name="Zwiers L.-H."/>
            <person name="Turgeon B."/>
            <person name="Goodwin S."/>
            <person name="Spatafora J."/>
            <person name="Crous P."/>
            <person name="Grigoriev I."/>
        </authorList>
    </citation>
    <scope>NUCLEOTIDE SEQUENCE</scope>
    <source>
        <strain evidence="7">CBS 122681</strain>
    </source>
</reference>
<dbReference type="InterPro" id="IPR029058">
    <property type="entry name" value="AB_hydrolase_fold"/>
</dbReference>
<organism evidence="7 8">
    <name type="scientific">Lophiostoma macrostomum CBS 122681</name>
    <dbReference type="NCBI Taxonomy" id="1314788"/>
    <lineage>
        <taxon>Eukaryota</taxon>
        <taxon>Fungi</taxon>
        <taxon>Dikarya</taxon>
        <taxon>Ascomycota</taxon>
        <taxon>Pezizomycotina</taxon>
        <taxon>Dothideomycetes</taxon>
        <taxon>Pleosporomycetidae</taxon>
        <taxon>Pleosporales</taxon>
        <taxon>Lophiostomataceae</taxon>
        <taxon>Lophiostoma</taxon>
    </lineage>
</organism>
<evidence type="ECO:0000256" key="1">
    <source>
        <dbReference type="ARBA" id="ARBA00004173"/>
    </source>
</evidence>
<evidence type="ECO:0000256" key="4">
    <source>
        <dbReference type="ARBA" id="ARBA00022824"/>
    </source>
</evidence>
<evidence type="ECO:0000256" key="3">
    <source>
        <dbReference type="ARBA" id="ARBA00004370"/>
    </source>
</evidence>
<dbReference type="GO" id="GO:0016020">
    <property type="term" value="C:membrane"/>
    <property type="evidence" value="ECO:0007669"/>
    <property type="project" value="UniProtKB-SubCell"/>
</dbReference>
<dbReference type="SUPFAM" id="SSF53474">
    <property type="entry name" value="alpha/beta-Hydrolases"/>
    <property type="match status" value="1"/>
</dbReference>
<dbReference type="EMBL" id="MU004667">
    <property type="protein sequence ID" value="KAF2647177.1"/>
    <property type="molecule type" value="Genomic_DNA"/>
</dbReference>
<keyword evidence="5" id="KW-0496">Mitochondrion</keyword>
<dbReference type="AlphaFoldDB" id="A0A6A6SJL4"/>